<feature type="transmembrane region" description="Helical" evidence="6">
    <location>
        <begin position="290"/>
        <end position="312"/>
    </location>
</feature>
<accession>A0A023CWT5</accession>
<dbReference type="PANTHER" id="PTHR30250:SF11">
    <property type="entry name" value="O-ANTIGEN TRANSPORTER-RELATED"/>
    <property type="match status" value="1"/>
</dbReference>
<keyword evidence="2" id="KW-1003">Cell membrane</keyword>
<dbReference type="OrthoDB" id="9815702at2"/>
<keyword evidence="5 6" id="KW-0472">Membrane</keyword>
<dbReference type="EMBL" id="AYZF01000013">
    <property type="protein sequence ID" value="KRN06325.1"/>
    <property type="molecule type" value="Genomic_DNA"/>
</dbReference>
<dbReference type="STRING" id="1423806.FD15_GL001527"/>
<proteinExistence type="predicted"/>
<feature type="transmembrane region" description="Helical" evidence="6">
    <location>
        <begin position="139"/>
        <end position="159"/>
    </location>
</feature>
<dbReference type="InterPro" id="IPR002797">
    <property type="entry name" value="Polysacc_synth"/>
</dbReference>
<feature type="transmembrane region" description="Helical" evidence="6">
    <location>
        <begin position="377"/>
        <end position="400"/>
    </location>
</feature>
<reference evidence="7 8" key="1">
    <citation type="journal article" date="2015" name="Genome Announc.">
        <title>Expanding the biotechnology potential of lactobacilli through comparative genomics of 213 strains and associated genera.</title>
        <authorList>
            <person name="Sun Z."/>
            <person name="Harris H.M."/>
            <person name="McCann A."/>
            <person name="Guo C."/>
            <person name="Argimon S."/>
            <person name="Zhang W."/>
            <person name="Yang X."/>
            <person name="Jeffery I.B."/>
            <person name="Cooney J.C."/>
            <person name="Kagawa T.F."/>
            <person name="Liu W."/>
            <person name="Song Y."/>
            <person name="Salvetti E."/>
            <person name="Wrobel A."/>
            <person name="Rasinkangas P."/>
            <person name="Parkhill J."/>
            <person name="Rea M.C."/>
            <person name="O'Sullivan O."/>
            <person name="Ritari J."/>
            <person name="Douillard F.P."/>
            <person name="Paul Ross R."/>
            <person name="Yang R."/>
            <person name="Briner A.E."/>
            <person name="Felis G.E."/>
            <person name="de Vos W.M."/>
            <person name="Barrangou R."/>
            <person name="Klaenhammer T.R."/>
            <person name="Caufield P.W."/>
            <person name="Cui Y."/>
            <person name="Zhang H."/>
            <person name="O'Toole P.W."/>
        </authorList>
    </citation>
    <scope>NUCLEOTIDE SEQUENCE [LARGE SCALE GENOMIC DNA]</scope>
    <source>
        <strain evidence="7 8">DSM 21376</strain>
    </source>
</reference>
<feature type="transmembrane region" description="Helical" evidence="6">
    <location>
        <begin position="165"/>
        <end position="187"/>
    </location>
</feature>
<feature type="transmembrane region" description="Helical" evidence="6">
    <location>
        <begin position="353"/>
        <end position="371"/>
    </location>
</feature>
<comment type="subcellular location">
    <subcellularLocation>
        <location evidence="1">Cell membrane</location>
        <topology evidence="1">Multi-pass membrane protein</topology>
    </subcellularLocation>
</comment>
<feature type="transmembrane region" description="Helical" evidence="6">
    <location>
        <begin position="85"/>
        <end position="105"/>
    </location>
</feature>
<dbReference type="AlphaFoldDB" id="A0A023CWT5"/>
<evidence type="ECO:0000313" key="8">
    <source>
        <dbReference type="Proteomes" id="UP000050961"/>
    </source>
</evidence>
<feature type="transmembrane region" description="Helical" evidence="6">
    <location>
        <begin position="12"/>
        <end position="34"/>
    </location>
</feature>
<feature type="transmembrane region" description="Helical" evidence="6">
    <location>
        <begin position="40"/>
        <end position="64"/>
    </location>
</feature>
<dbReference type="InterPro" id="IPR050833">
    <property type="entry name" value="Poly_Biosynth_Transport"/>
</dbReference>
<evidence type="ECO:0000256" key="4">
    <source>
        <dbReference type="ARBA" id="ARBA00022989"/>
    </source>
</evidence>
<evidence type="ECO:0000256" key="3">
    <source>
        <dbReference type="ARBA" id="ARBA00022692"/>
    </source>
</evidence>
<keyword evidence="8" id="KW-1185">Reference proteome</keyword>
<gene>
    <name evidence="7" type="ORF">FD15_GL001527</name>
</gene>
<dbReference type="GO" id="GO:0005886">
    <property type="term" value="C:plasma membrane"/>
    <property type="evidence" value="ECO:0007669"/>
    <property type="project" value="UniProtKB-SubCell"/>
</dbReference>
<comment type="caution">
    <text evidence="7">The sequence shown here is derived from an EMBL/GenBank/DDBJ whole genome shotgun (WGS) entry which is preliminary data.</text>
</comment>
<protein>
    <submittedName>
        <fullName evidence="7">Teichoic acid polysaccharide export protein</fullName>
    </submittedName>
</protein>
<sequence length="473" mass="53180">MKKIFKNFLYQATYQLLLIILPFVTIPIVSNALGVKGIGIYNYVNSIITYFTLVAGLGLANYGIREIASVRENKNLLNKKFSELLQFNIIISLFVTAFFVFFVLVLSRYQVYFLIAGLSIIACVFDISWFFAGIEDFKVVTLSNFAIKLISLFLIVVFVNSTDDLFKYLFIQAASSVISNVLMFLFLKGKVKLVKVTLGEVFSHFKPAVNYFYGNVAITLYTTLSKTFLGLMVSVAIVGLYSNSIQLTSIVVVIITTLDTVLMPRLTYLFESNNFAKMISVIEQTFHVQLFFSIPAMCGLIAINNKLIPWFFGKSFSYLTYTVPALAPLVVIIPLGTSVMRQYLMPKNEFRKFNFSVYVGAIIGVTTNLMLIPIFKIWGAVIASLLAEVAVTYLRLRYLFSETSFTFSKKKIAGYVFSGIVMGVAIYTLTAKMPSVAMTTLIQIILGGIIYCILTLFLRVNPLIQIFKDVFKK</sequence>
<evidence type="ECO:0000256" key="2">
    <source>
        <dbReference type="ARBA" id="ARBA00022475"/>
    </source>
</evidence>
<dbReference type="Pfam" id="PF01943">
    <property type="entry name" value="Polysacc_synt"/>
    <property type="match status" value="1"/>
</dbReference>
<evidence type="ECO:0000256" key="5">
    <source>
        <dbReference type="ARBA" id="ARBA00023136"/>
    </source>
</evidence>
<feature type="transmembrane region" description="Helical" evidence="6">
    <location>
        <begin position="111"/>
        <end position="132"/>
    </location>
</feature>
<dbReference type="PANTHER" id="PTHR30250">
    <property type="entry name" value="PST FAMILY PREDICTED COLANIC ACID TRANSPORTER"/>
    <property type="match status" value="1"/>
</dbReference>
<name>A0A023CWT5_9LACO</name>
<feature type="transmembrane region" description="Helical" evidence="6">
    <location>
        <begin position="436"/>
        <end position="458"/>
    </location>
</feature>
<dbReference type="PATRIC" id="fig|1423806.3.peg.1547"/>
<evidence type="ECO:0000313" key="7">
    <source>
        <dbReference type="EMBL" id="KRN06325.1"/>
    </source>
</evidence>
<evidence type="ECO:0000256" key="1">
    <source>
        <dbReference type="ARBA" id="ARBA00004651"/>
    </source>
</evidence>
<dbReference type="Proteomes" id="UP000050961">
    <property type="component" value="Unassembled WGS sequence"/>
</dbReference>
<evidence type="ECO:0000256" key="6">
    <source>
        <dbReference type="SAM" id="Phobius"/>
    </source>
</evidence>
<organism evidence="7 8">
    <name type="scientific">Liquorilactobacillus sucicola DSM 21376 = JCM 15457</name>
    <dbReference type="NCBI Taxonomy" id="1423806"/>
    <lineage>
        <taxon>Bacteria</taxon>
        <taxon>Bacillati</taxon>
        <taxon>Bacillota</taxon>
        <taxon>Bacilli</taxon>
        <taxon>Lactobacillales</taxon>
        <taxon>Lactobacillaceae</taxon>
        <taxon>Liquorilactobacillus</taxon>
    </lineage>
</organism>
<dbReference type="RefSeq" id="WP_034988302.1">
    <property type="nucleotide sequence ID" value="NZ_AYZF01000013.1"/>
</dbReference>
<feature type="transmembrane region" description="Helical" evidence="6">
    <location>
        <begin position="318"/>
        <end position="341"/>
    </location>
</feature>
<feature type="transmembrane region" description="Helical" evidence="6">
    <location>
        <begin position="412"/>
        <end position="430"/>
    </location>
</feature>
<dbReference type="eggNOG" id="COG2244">
    <property type="taxonomic scope" value="Bacteria"/>
</dbReference>
<feature type="transmembrane region" description="Helical" evidence="6">
    <location>
        <begin position="247"/>
        <end position="270"/>
    </location>
</feature>
<keyword evidence="3 6" id="KW-0812">Transmembrane</keyword>
<keyword evidence="4 6" id="KW-1133">Transmembrane helix</keyword>
<feature type="transmembrane region" description="Helical" evidence="6">
    <location>
        <begin position="208"/>
        <end position="241"/>
    </location>
</feature>